<name>A0A829GYQ7_LACPA</name>
<feature type="non-terminal residue" evidence="2">
    <location>
        <position position="1"/>
    </location>
</feature>
<protein>
    <submittedName>
        <fullName evidence="2">Uncharacterized protein</fullName>
    </submittedName>
</protein>
<comment type="caution">
    <text evidence="2">The sequence shown here is derived from an EMBL/GenBank/DDBJ whole genome shotgun (WGS) entry which is preliminary data.</text>
</comment>
<evidence type="ECO:0000256" key="1">
    <source>
        <dbReference type="SAM" id="MobiDB-lite"/>
    </source>
</evidence>
<gene>
    <name evidence="2" type="ORF">Lpp14_03141</name>
</gene>
<evidence type="ECO:0000313" key="3">
    <source>
        <dbReference type="Proteomes" id="UP000014264"/>
    </source>
</evidence>
<dbReference type="AlphaFoldDB" id="A0A829GYQ7"/>
<dbReference type="EMBL" id="ANJZ01000085">
    <property type="protein sequence ID" value="EPC65938.1"/>
    <property type="molecule type" value="Genomic_DNA"/>
</dbReference>
<evidence type="ECO:0000313" key="2">
    <source>
        <dbReference type="EMBL" id="EPC65938.1"/>
    </source>
</evidence>
<sequence length="25" mass="2872">ETPGAAFAKQRNQQSQVDNDPWKQK</sequence>
<feature type="region of interest" description="Disordered" evidence="1">
    <location>
        <begin position="1"/>
        <end position="25"/>
    </location>
</feature>
<accession>A0A829GYQ7</accession>
<reference evidence="2 3" key="1">
    <citation type="journal article" date="2013" name="PLoS ONE">
        <title>Lactobacillus paracasei comparative genomics: towards species pan-genome definition and exploitation of diversity.</title>
        <authorList>
            <person name="Smokvina T."/>
            <person name="Wels M."/>
            <person name="Polka J."/>
            <person name="Chervaux C."/>
            <person name="Brisse S."/>
            <person name="Boekhorst J."/>
            <person name="van Hylckama Vlieg J.E."/>
            <person name="Siezen R.J."/>
        </authorList>
    </citation>
    <scope>NUCLEOTIDE SEQUENCE [LARGE SCALE GENOMIC DNA]</scope>
    <source>
        <strain evidence="2 3">Lpp14</strain>
    </source>
</reference>
<dbReference type="Proteomes" id="UP000014264">
    <property type="component" value="Unassembled WGS sequence"/>
</dbReference>
<organism evidence="2 3">
    <name type="scientific">Lacticaseibacillus paracasei subsp. paracasei Lpp14</name>
    <dbReference type="NCBI Taxonomy" id="1256204"/>
    <lineage>
        <taxon>Bacteria</taxon>
        <taxon>Bacillati</taxon>
        <taxon>Bacillota</taxon>
        <taxon>Bacilli</taxon>
        <taxon>Lactobacillales</taxon>
        <taxon>Lactobacillaceae</taxon>
        <taxon>Lacticaseibacillus</taxon>
    </lineage>
</organism>
<proteinExistence type="predicted"/>